<proteinExistence type="predicted"/>
<evidence type="ECO:0000313" key="1">
    <source>
        <dbReference type="EMBL" id="GFY41418.1"/>
    </source>
</evidence>
<gene>
    <name evidence="1" type="ORF">TNIN_334841</name>
</gene>
<accession>A0A8X7BSA5</accession>
<comment type="caution">
    <text evidence="1">The sequence shown here is derived from an EMBL/GenBank/DDBJ whole genome shotgun (WGS) entry which is preliminary data.</text>
</comment>
<protein>
    <submittedName>
        <fullName evidence="1">Uncharacterized protein</fullName>
    </submittedName>
</protein>
<organism evidence="1 2">
    <name type="scientific">Trichonephila inaurata madagascariensis</name>
    <dbReference type="NCBI Taxonomy" id="2747483"/>
    <lineage>
        <taxon>Eukaryota</taxon>
        <taxon>Metazoa</taxon>
        <taxon>Ecdysozoa</taxon>
        <taxon>Arthropoda</taxon>
        <taxon>Chelicerata</taxon>
        <taxon>Arachnida</taxon>
        <taxon>Araneae</taxon>
        <taxon>Araneomorphae</taxon>
        <taxon>Entelegynae</taxon>
        <taxon>Araneoidea</taxon>
        <taxon>Nephilidae</taxon>
        <taxon>Trichonephila</taxon>
        <taxon>Trichonephila inaurata</taxon>
    </lineage>
</organism>
<reference evidence="1" key="1">
    <citation type="submission" date="2020-08" db="EMBL/GenBank/DDBJ databases">
        <title>Multicomponent nature underlies the extraordinary mechanical properties of spider dragline silk.</title>
        <authorList>
            <person name="Kono N."/>
            <person name="Nakamura H."/>
            <person name="Mori M."/>
            <person name="Yoshida Y."/>
            <person name="Ohtoshi R."/>
            <person name="Malay A.D."/>
            <person name="Moran D.A.P."/>
            <person name="Tomita M."/>
            <person name="Numata K."/>
            <person name="Arakawa K."/>
        </authorList>
    </citation>
    <scope>NUCLEOTIDE SEQUENCE</scope>
</reference>
<sequence>MENWAGDKSSVSSPKRESRWKLLNQSMTAHDKAESKQISQGSRGEWIEFLSSKFLLLGRTGPVGAAEEVGWSHYHCGYLTLLPQRAADEVISLFSEVHTRGFRGS</sequence>
<dbReference type="Proteomes" id="UP000886998">
    <property type="component" value="Unassembled WGS sequence"/>
</dbReference>
<evidence type="ECO:0000313" key="2">
    <source>
        <dbReference type="Proteomes" id="UP000886998"/>
    </source>
</evidence>
<dbReference type="EMBL" id="BMAV01002488">
    <property type="protein sequence ID" value="GFY41418.1"/>
    <property type="molecule type" value="Genomic_DNA"/>
</dbReference>
<keyword evidence="2" id="KW-1185">Reference proteome</keyword>
<name>A0A8X7BSA5_9ARAC</name>
<dbReference type="AlphaFoldDB" id="A0A8X7BSA5"/>